<organism evidence="1 2">
    <name type="scientific">Ameca splendens</name>
    <dbReference type="NCBI Taxonomy" id="208324"/>
    <lineage>
        <taxon>Eukaryota</taxon>
        <taxon>Metazoa</taxon>
        <taxon>Chordata</taxon>
        <taxon>Craniata</taxon>
        <taxon>Vertebrata</taxon>
        <taxon>Euteleostomi</taxon>
        <taxon>Actinopterygii</taxon>
        <taxon>Neopterygii</taxon>
        <taxon>Teleostei</taxon>
        <taxon>Neoteleostei</taxon>
        <taxon>Acanthomorphata</taxon>
        <taxon>Ovalentaria</taxon>
        <taxon>Atherinomorphae</taxon>
        <taxon>Cyprinodontiformes</taxon>
        <taxon>Goodeidae</taxon>
        <taxon>Ameca</taxon>
    </lineage>
</organism>
<evidence type="ECO:0000313" key="2">
    <source>
        <dbReference type="Proteomes" id="UP001469553"/>
    </source>
</evidence>
<accession>A0ABV0ZSW8</accession>
<dbReference type="Proteomes" id="UP001469553">
    <property type="component" value="Unassembled WGS sequence"/>
</dbReference>
<name>A0ABV0ZSW8_9TELE</name>
<keyword evidence="2" id="KW-1185">Reference proteome</keyword>
<evidence type="ECO:0000313" key="1">
    <source>
        <dbReference type="EMBL" id="MEQ2309235.1"/>
    </source>
</evidence>
<sequence>MVCSDADDWYCKYFYYSCVHLEKRVQQQQFVANLSNYANNTHHLIRREIYHFSDYYDHADNNVWWQLMHQTVRKIRNDSCYVCCLIPHAINDQPFLVPVPIATASILTTFFPDRQNKQLVEVIFPLVRNYIVRQSRNVSRFSSETNLICATTGTLFGVIGINKISRYRYRYRYLYCSGGKHTLFPRETITSVSCALTNRHKFESCPIRTAAYTISGSLVPEPFVLTLNLTALPKGSKLNGQAGKLTRVLVTFPSRGGYSCPKNMVWMYGNRSYLYLPANWSGECYLATYLLPTVITYDSITPLLER</sequence>
<comment type="caution">
    <text evidence="1">The sequence shown here is derived from an EMBL/GenBank/DDBJ whole genome shotgun (WGS) entry which is preliminary data.</text>
</comment>
<gene>
    <name evidence="1" type="ORF">AMECASPLE_036526</name>
</gene>
<protein>
    <submittedName>
        <fullName evidence="1">Uncharacterized protein</fullName>
    </submittedName>
</protein>
<dbReference type="EMBL" id="JAHRIP010071655">
    <property type="protein sequence ID" value="MEQ2309235.1"/>
    <property type="molecule type" value="Genomic_DNA"/>
</dbReference>
<proteinExistence type="predicted"/>
<reference evidence="1 2" key="1">
    <citation type="submission" date="2021-06" db="EMBL/GenBank/DDBJ databases">
        <authorList>
            <person name="Palmer J.M."/>
        </authorList>
    </citation>
    <scope>NUCLEOTIDE SEQUENCE [LARGE SCALE GENOMIC DNA]</scope>
    <source>
        <strain evidence="1 2">AS_MEX2019</strain>
        <tissue evidence="1">Muscle</tissue>
    </source>
</reference>